<dbReference type="CDD" id="cd14846">
    <property type="entry name" value="Peptidase_M15_like"/>
    <property type="match status" value="1"/>
</dbReference>
<dbReference type="SUPFAM" id="SSF55166">
    <property type="entry name" value="Hedgehog/DD-peptidase"/>
    <property type="match status" value="1"/>
</dbReference>
<keyword evidence="2" id="KW-1133">Transmembrane helix</keyword>
<dbReference type="InterPro" id="IPR052179">
    <property type="entry name" value="DD-CPase-like"/>
</dbReference>
<keyword evidence="5" id="KW-1185">Reference proteome</keyword>
<proteinExistence type="predicted"/>
<feature type="compositionally biased region" description="Low complexity" evidence="1">
    <location>
        <begin position="117"/>
        <end position="128"/>
    </location>
</feature>
<evidence type="ECO:0000256" key="1">
    <source>
        <dbReference type="SAM" id="MobiDB-lite"/>
    </source>
</evidence>
<feature type="region of interest" description="Disordered" evidence="1">
    <location>
        <begin position="66"/>
        <end position="133"/>
    </location>
</feature>
<sequence>MCVPWQSERLYPMTEQLPQRPRRTLRSRLLSVTGAAVLVTVVGSVLIWHTQLGEFLSPEADKEPVVSGLNAPGVGAPPPPTKLATGSPANQPTRGPSSAPTKPGSTKPTTPAPTKPAPTKSPKSTPTAEFGEQNINALSPKLRARLKKAIVAARADGVRIQINSGRRSTAKQQRLFDDAVKKYGSAKAASRWVLPPKYSAHVQGKAVDIKPAAAMQWLDKNGWRFGVCRRYDNEPWHFEALTAPGTKCPPREPHSVAKK</sequence>
<evidence type="ECO:0000313" key="5">
    <source>
        <dbReference type="Proteomes" id="UP001500280"/>
    </source>
</evidence>
<feature type="domain" description="D-alanyl-D-alanine carboxypeptidase-like core" evidence="3">
    <location>
        <begin position="138"/>
        <end position="238"/>
    </location>
</feature>
<gene>
    <name evidence="4" type="ORF">GCM10009745_60520</name>
</gene>
<evidence type="ECO:0000313" key="4">
    <source>
        <dbReference type="EMBL" id="GAA1704895.1"/>
    </source>
</evidence>
<dbReference type="InterPro" id="IPR003709">
    <property type="entry name" value="VanY-like_core_dom"/>
</dbReference>
<dbReference type="InterPro" id="IPR009045">
    <property type="entry name" value="Zn_M74/Hedgehog-like"/>
</dbReference>
<dbReference type="PANTHER" id="PTHR34385">
    <property type="entry name" value="D-ALANYL-D-ALANINE CARBOXYPEPTIDASE"/>
    <property type="match status" value="1"/>
</dbReference>
<evidence type="ECO:0000256" key="2">
    <source>
        <dbReference type="SAM" id="Phobius"/>
    </source>
</evidence>
<accession>A0ABP4UFV4</accession>
<dbReference type="Proteomes" id="UP001500280">
    <property type="component" value="Unassembled WGS sequence"/>
</dbReference>
<organism evidence="4 5">
    <name type="scientific">Kribbella yunnanensis</name>
    <dbReference type="NCBI Taxonomy" id="190194"/>
    <lineage>
        <taxon>Bacteria</taxon>
        <taxon>Bacillati</taxon>
        <taxon>Actinomycetota</taxon>
        <taxon>Actinomycetes</taxon>
        <taxon>Propionibacteriales</taxon>
        <taxon>Kribbellaceae</taxon>
        <taxon>Kribbella</taxon>
    </lineage>
</organism>
<evidence type="ECO:0000259" key="3">
    <source>
        <dbReference type="Pfam" id="PF02557"/>
    </source>
</evidence>
<dbReference type="Gene3D" id="3.30.1380.10">
    <property type="match status" value="1"/>
</dbReference>
<dbReference type="EMBL" id="BAAANF010000020">
    <property type="protein sequence ID" value="GAA1704895.1"/>
    <property type="molecule type" value="Genomic_DNA"/>
</dbReference>
<feature type="transmembrane region" description="Helical" evidence="2">
    <location>
        <begin position="29"/>
        <end position="48"/>
    </location>
</feature>
<protein>
    <recommendedName>
        <fullName evidence="3">D-alanyl-D-alanine carboxypeptidase-like core domain-containing protein</fullName>
    </recommendedName>
</protein>
<name>A0ABP4UFV4_9ACTN</name>
<dbReference type="PANTHER" id="PTHR34385:SF1">
    <property type="entry name" value="PEPTIDOGLYCAN L-ALANYL-D-GLUTAMATE ENDOPEPTIDASE CWLK"/>
    <property type="match status" value="1"/>
</dbReference>
<reference evidence="5" key="1">
    <citation type="journal article" date="2019" name="Int. J. Syst. Evol. Microbiol.">
        <title>The Global Catalogue of Microorganisms (GCM) 10K type strain sequencing project: providing services to taxonomists for standard genome sequencing and annotation.</title>
        <authorList>
            <consortium name="The Broad Institute Genomics Platform"/>
            <consortium name="The Broad Institute Genome Sequencing Center for Infectious Disease"/>
            <person name="Wu L."/>
            <person name="Ma J."/>
        </authorList>
    </citation>
    <scope>NUCLEOTIDE SEQUENCE [LARGE SCALE GENOMIC DNA]</scope>
    <source>
        <strain evidence="5">JCM 14307</strain>
    </source>
</reference>
<keyword evidence="2" id="KW-0472">Membrane</keyword>
<comment type="caution">
    <text evidence="4">The sequence shown here is derived from an EMBL/GenBank/DDBJ whole genome shotgun (WGS) entry which is preliminary data.</text>
</comment>
<keyword evidence="2" id="KW-0812">Transmembrane</keyword>
<feature type="compositionally biased region" description="Low complexity" evidence="1">
    <location>
        <begin position="95"/>
        <end position="109"/>
    </location>
</feature>
<dbReference type="Pfam" id="PF02557">
    <property type="entry name" value="VanY"/>
    <property type="match status" value="1"/>
</dbReference>